<dbReference type="AlphaFoldDB" id="Q7RLT0"/>
<evidence type="ECO:0000256" key="1">
    <source>
        <dbReference type="SAM" id="Phobius"/>
    </source>
</evidence>
<protein>
    <submittedName>
        <fullName evidence="2">Uncharacterized protein</fullName>
    </submittedName>
</protein>
<sequence length="63" mass="7580">MYIIYVQNICANICAYVHIYVTRLLFIFYINTKKTKKTKNFFNLCVHLYVQAVVSFFFNSLKK</sequence>
<keyword evidence="3" id="KW-1185">Reference proteome</keyword>
<comment type="caution">
    <text evidence="2">The sequence shown here is derived from an EMBL/GenBank/DDBJ whole genome shotgun (WGS) entry which is preliminary data.</text>
</comment>
<name>Q7RLT0_PLAYO</name>
<gene>
    <name evidence="2" type="ORF">PY02460</name>
</gene>
<dbReference type="EMBL" id="AABL01000674">
    <property type="protein sequence ID" value="EAA21906.1"/>
    <property type="molecule type" value="Genomic_DNA"/>
</dbReference>
<keyword evidence="1" id="KW-0472">Membrane</keyword>
<feature type="transmembrane region" description="Helical" evidence="1">
    <location>
        <begin position="6"/>
        <end position="29"/>
    </location>
</feature>
<reference evidence="2 3" key="1">
    <citation type="journal article" date="2002" name="Nature">
        <title>Genome sequence and comparative analysis of the model rodent malaria parasite Plasmodium yoelii yoelii.</title>
        <authorList>
            <person name="Carlton J.M."/>
            <person name="Angiuoli S.V."/>
            <person name="Suh B.B."/>
            <person name="Kooij T.W."/>
            <person name="Pertea M."/>
            <person name="Silva J.C."/>
            <person name="Ermolaeva M.D."/>
            <person name="Allen J.E."/>
            <person name="Selengut J.D."/>
            <person name="Koo H.L."/>
            <person name="Peterson J.D."/>
            <person name="Pop M."/>
            <person name="Kosack D.S."/>
            <person name="Shumway M.F."/>
            <person name="Bidwell S.L."/>
            <person name="Shallom S.J."/>
            <person name="van Aken S.E."/>
            <person name="Riedmuller S.B."/>
            <person name="Feldblyum T.V."/>
            <person name="Cho J.K."/>
            <person name="Quackenbush J."/>
            <person name="Sedegah M."/>
            <person name="Shoaibi A."/>
            <person name="Cummings L.M."/>
            <person name="Florens L."/>
            <person name="Yates J.R."/>
            <person name="Raine J.D."/>
            <person name="Sinden R.E."/>
            <person name="Harris M.A."/>
            <person name="Cunningham D.A."/>
            <person name="Preiser P.R."/>
            <person name="Bergman L.W."/>
            <person name="Vaidya A.B."/>
            <person name="van Lin L.H."/>
            <person name="Janse C.J."/>
            <person name="Waters A.P."/>
            <person name="Smith H.O."/>
            <person name="White O.R."/>
            <person name="Salzberg S.L."/>
            <person name="Venter J.C."/>
            <person name="Fraser C.M."/>
            <person name="Hoffman S.L."/>
            <person name="Gardner M.J."/>
            <person name="Carucci D.J."/>
        </authorList>
    </citation>
    <scope>NUCLEOTIDE SEQUENCE [LARGE SCALE GENOMIC DNA]</scope>
    <source>
        <strain evidence="2 3">17XNL</strain>
    </source>
</reference>
<accession>Q7RLT0</accession>
<proteinExistence type="predicted"/>
<dbReference type="Proteomes" id="UP000008553">
    <property type="component" value="Unassembled WGS sequence"/>
</dbReference>
<evidence type="ECO:0000313" key="3">
    <source>
        <dbReference type="Proteomes" id="UP000008553"/>
    </source>
</evidence>
<dbReference type="InParanoid" id="Q7RLT0"/>
<keyword evidence="1" id="KW-0812">Transmembrane</keyword>
<evidence type="ECO:0000313" key="2">
    <source>
        <dbReference type="EMBL" id="EAA21906.1"/>
    </source>
</evidence>
<dbReference type="PaxDb" id="73239-Q7RLT0"/>
<keyword evidence="1" id="KW-1133">Transmembrane helix</keyword>
<organism evidence="2 3">
    <name type="scientific">Plasmodium yoelii yoelii</name>
    <dbReference type="NCBI Taxonomy" id="73239"/>
    <lineage>
        <taxon>Eukaryota</taxon>
        <taxon>Sar</taxon>
        <taxon>Alveolata</taxon>
        <taxon>Apicomplexa</taxon>
        <taxon>Aconoidasida</taxon>
        <taxon>Haemosporida</taxon>
        <taxon>Plasmodiidae</taxon>
        <taxon>Plasmodium</taxon>
        <taxon>Plasmodium (Vinckeia)</taxon>
    </lineage>
</organism>
<feature type="transmembrane region" description="Helical" evidence="1">
    <location>
        <begin position="41"/>
        <end position="61"/>
    </location>
</feature>